<dbReference type="PRINTS" id="PR00081">
    <property type="entry name" value="GDHRDH"/>
</dbReference>
<evidence type="ECO:0000313" key="2">
    <source>
        <dbReference type="EMBL" id="MBB4412322.1"/>
    </source>
</evidence>
<evidence type="ECO:0000313" key="5">
    <source>
        <dbReference type="Proteomes" id="UP000524535"/>
    </source>
</evidence>
<dbReference type="GO" id="GO:0005737">
    <property type="term" value="C:cytoplasm"/>
    <property type="evidence" value="ECO:0007669"/>
    <property type="project" value="TreeGrafter"/>
</dbReference>
<reference evidence="4 5" key="1">
    <citation type="submission" date="2020-08" db="EMBL/GenBank/DDBJ databases">
        <title>Genomic Encyclopedia of Type Strains, Phase IV (KMG-V): Genome sequencing to study the core and pangenomes of soil and plant-associated prokaryotes.</title>
        <authorList>
            <person name="Whitman W."/>
        </authorList>
    </citation>
    <scope>NUCLEOTIDE SEQUENCE [LARGE SCALE GENOMIC DNA]</scope>
    <source>
        <strain evidence="2 5">SEMIA 444</strain>
        <strain evidence="1 4">SEMIA 448</strain>
        <strain evidence="3 6">SEMIA 452</strain>
    </source>
</reference>
<name>A0A7W6WQS5_9HYPH</name>
<proteinExistence type="predicted"/>
<dbReference type="GO" id="GO:0016491">
    <property type="term" value="F:oxidoreductase activity"/>
    <property type="evidence" value="ECO:0007669"/>
    <property type="project" value="TreeGrafter"/>
</dbReference>
<dbReference type="InterPro" id="IPR002347">
    <property type="entry name" value="SDR_fam"/>
</dbReference>
<comment type="caution">
    <text evidence="1">The sequence shown here is derived from an EMBL/GenBank/DDBJ whole genome shotgun (WGS) entry which is preliminary data.</text>
</comment>
<organism evidence="1 4">
    <name type="scientific">Aliirhizobium cellulosilyticum</name>
    <dbReference type="NCBI Taxonomy" id="393664"/>
    <lineage>
        <taxon>Bacteria</taxon>
        <taxon>Pseudomonadati</taxon>
        <taxon>Pseudomonadota</taxon>
        <taxon>Alphaproteobacteria</taxon>
        <taxon>Hyphomicrobiales</taxon>
        <taxon>Rhizobiaceae</taxon>
        <taxon>Aliirhizobium</taxon>
    </lineage>
</organism>
<evidence type="ECO:0000313" key="3">
    <source>
        <dbReference type="EMBL" id="MBB4446953.1"/>
    </source>
</evidence>
<dbReference type="EMBL" id="JACIGY010000003">
    <property type="protein sequence ID" value="MBB4412322.1"/>
    <property type="molecule type" value="Genomic_DNA"/>
</dbReference>
<dbReference type="InterPro" id="IPR036291">
    <property type="entry name" value="NAD(P)-bd_dom_sf"/>
</dbReference>
<protein>
    <submittedName>
        <fullName evidence="1">NAD(P)-dependent dehydrogenase (Short-subunit alcohol dehydrogenase family)</fullName>
    </submittedName>
</protein>
<dbReference type="Pfam" id="PF13561">
    <property type="entry name" value="adh_short_C2"/>
    <property type="match status" value="1"/>
</dbReference>
<dbReference type="PANTHER" id="PTHR43544">
    <property type="entry name" value="SHORT-CHAIN DEHYDROGENASE/REDUCTASE"/>
    <property type="match status" value="1"/>
</dbReference>
<dbReference type="SUPFAM" id="SSF51735">
    <property type="entry name" value="NAD(P)-binding Rossmann-fold domains"/>
    <property type="match status" value="1"/>
</dbReference>
<dbReference type="Proteomes" id="UP000576087">
    <property type="component" value="Unassembled WGS sequence"/>
</dbReference>
<evidence type="ECO:0000313" key="1">
    <source>
        <dbReference type="EMBL" id="MBB4349456.1"/>
    </source>
</evidence>
<dbReference type="RefSeq" id="WP_183824735.1">
    <property type="nucleotide sequence ID" value="NZ_JACIGW010000003.1"/>
</dbReference>
<evidence type="ECO:0000313" key="4">
    <source>
        <dbReference type="Proteomes" id="UP000520770"/>
    </source>
</evidence>
<evidence type="ECO:0000313" key="6">
    <source>
        <dbReference type="Proteomes" id="UP000576087"/>
    </source>
</evidence>
<keyword evidence="5" id="KW-1185">Reference proteome</keyword>
<dbReference type="Gene3D" id="3.40.50.720">
    <property type="entry name" value="NAD(P)-binding Rossmann-like Domain"/>
    <property type="match status" value="1"/>
</dbReference>
<dbReference type="PANTHER" id="PTHR43544:SF12">
    <property type="entry name" value="NAD(P)-BINDING ROSSMANN-FOLD SUPERFAMILY PROTEIN"/>
    <property type="match status" value="1"/>
</dbReference>
<dbReference type="Proteomes" id="UP000520770">
    <property type="component" value="Unassembled WGS sequence"/>
</dbReference>
<dbReference type="EMBL" id="JACIHM010000003">
    <property type="protein sequence ID" value="MBB4446953.1"/>
    <property type="molecule type" value="Genomic_DNA"/>
</dbReference>
<dbReference type="InterPro" id="IPR051468">
    <property type="entry name" value="Fungal_SecMetab_SDRs"/>
</dbReference>
<dbReference type="AlphaFoldDB" id="A0A7W6WQS5"/>
<gene>
    <name evidence="2" type="ORF">GGE31_002835</name>
    <name evidence="1" type="ORF">GGE33_003218</name>
    <name evidence="3" type="ORF">GGE35_002775</name>
</gene>
<sequence length="230" mass="24283">MKSFGENFRALVIGASGGVGQALAESLLQQDACGEVLTLSRSEDGLDLLDENSIAEQAGKLAEKHFDLIVCATGALTIEGVGPEKTIKQISPDAMAAQFAVNAIGPALTLKHFTPLLRQSKRSAFALVSARVGSIGDNRLGGWISYRSAKAALNQIVRTTAIEVARKRPDAIIVAIHPGTVNTPLSRPFGSNHTSTEPSEAATMILATIDCLKSSDTGGFFAYDGSRIEW</sequence>
<accession>A0A7W6WQS5</accession>
<dbReference type="EMBL" id="JACIGW010000003">
    <property type="protein sequence ID" value="MBB4349456.1"/>
    <property type="molecule type" value="Genomic_DNA"/>
</dbReference>
<dbReference type="Proteomes" id="UP000524535">
    <property type="component" value="Unassembled WGS sequence"/>
</dbReference>